<feature type="region of interest" description="Disordered" evidence="1">
    <location>
        <begin position="58"/>
        <end position="83"/>
    </location>
</feature>
<evidence type="ECO:0000256" key="1">
    <source>
        <dbReference type="SAM" id="MobiDB-lite"/>
    </source>
</evidence>
<organism evidence="2 3">
    <name type="scientific">Phaseolus angularis</name>
    <name type="common">Azuki bean</name>
    <name type="synonym">Vigna angularis</name>
    <dbReference type="NCBI Taxonomy" id="3914"/>
    <lineage>
        <taxon>Eukaryota</taxon>
        <taxon>Viridiplantae</taxon>
        <taxon>Streptophyta</taxon>
        <taxon>Embryophyta</taxon>
        <taxon>Tracheophyta</taxon>
        <taxon>Spermatophyta</taxon>
        <taxon>Magnoliopsida</taxon>
        <taxon>eudicotyledons</taxon>
        <taxon>Gunneridae</taxon>
        <taxon>Pentapetalae</taxon>
        <taxon>rosids</taxon>
        <taxon>fabids</taxon>
        <taxon>Fabales</taxon>
        <taxon>Fabaceae</taxon>
        <taxon>Papilionoideae</taxon>
        <taxon>50 kb inversion clade</taxon>
        <taxon>NPAAA clade</taxon>
        <taxon>indigoferoid/millettioid clade</taxon>
        <taxon>Phaseoleae</taxon>
        <taxon>Vigna</taxon>
    </lineage>
</organism>
<feature type="compositionally biased region" description="Basic and acidic residues" evidence="1">
    <location>
        <begin position="58"/>
        <end position="67"/>
    </location>
</feature>
<name>A0A0L9U561_PHAAN</name>
<gene>
    <name evidence="2" type="ORF">LR48_Vigan03g091600</name>
</gene>
<sequence length="110" mass="12696">MKNALRGGTPLPYPFLVTLFMEHFEIPLDDGKLALEKKKFTIEADIIFSFGFHKNRDGQWVHKDAPTHRQRPQPPQRQPPTLQQDTSSLYDIMNEICDLRAFIDGRDGSN</sequence>
<proteinExistence type="predicted"/>
<dbReference type="EMBL" id="CM003373">
    <property type="protein sequence ID" value="KOM37534.1"/>
    <property type="molecule type" value="Genomic_DNA"/>
</dbReference>
<evidence type="ECO:0000313" key="3">
    <source>
        <dbReference type="Proteomes" id="UP000053144"/>
    </source>
</evidence>
<reference evidence="3" key="1">
    <citation type="journal article" date="2015" name="Proc. Natl. Acad. Sci. U.S.A.">
        <title>Genome sequencing of adzuki bean (Vigna angularis) provides insight into high starch and low fat accumulation and domestication.</title>
        <authorList>
            <person name="Yang K."/>
            <person name="Tian Z."/>
            <person name="Chen C."/>
            <person name="Luo L."/>
            <person name="Zhao B."/>
            <person name="Wang Z."/>
            <person name="Yu L."/>
            <person name="Li Y."/>
            <person name="Sun Y."/>
            <person name="Li W."/>
            <person name="Chen Y."/>
            <person name="Li Y."/>
            <person name="Zhang Y."/>
            <person name="Ai D."/>
            <person name="Zhao J."/>
            <person name="Shang C."/>
            <person name="Ma Y."/>
            <person name="Wu B."/>
            <person name="Wang M."/>
            <person name="Gao L."/>
            <person name="Sun D."/>
            <person name="Zhang P."/>
            <person name="Guo F."/>
            <person name="Wang W."/>
            <person name="Li Y."/>
            <person name="Wang J."/>
            <person name="Varshney R.K."/>
            <person name="Wang J."/>
            <person name="Ling H.Q."/>
            <person name="Wan P."/>
        </authorList>
    </citation>
    <scope>NUCLEOTIDE SEQUENCE</scope>
    <source>
        <strain evidence="3">cv. Jingnong 6</strain>
    </source>
</reference>
<accession>A0A0L9U561</accession>
<dbReference type="Gramene" id="KOM37534">
    <property type="protein sequence ID" value="KOM37534"/>
    <property type="gene ID" value="LR48_Vigan03g091600"/>
</dbReference>
<protein>
    <submittedName>
        <fullName evidence="2">Uncharacterized protein</fullName>
    </submittedName>
</protein>
<dbReference type="Proteomes" id="UP000053144">
    <property type="component" value="Chromosome 3"/>
</dbReference>
<evidence type="ECO:0000313" key="2">
    <source>
        <dbReference type="EMBL" id="KOM37534.1"/>
    </source>
</evidence>
<dbReference type="AlphaFoldDB" id="A0A0L9U561"/>